<dbReference type="Proteomes" id="UP000674217">
    <property type="component" value="Unassembled WGS sequence"/>
</dbReference>
<dbReference type="InterPro" id="IPR050699">
    <property type="entry name" value="RNA-DNA_Helicase"/>
</dbReference>
<dbReference type="RefSeq" id="WP_210646941.1">
    <property type="nucleotide sequence ID" value="NZ_JAGFBU010000011.1"/>
</dbReference>
<keyword evidence="1" id="KW-0547">Nucleotide-binding</keyword>
<keyword evidence="4" id="KW-0067">ATP-binding</keyword>
<gene>
    <name evidence="7" type="ORF">J3S90_15515</name>
</gene>
<dbReference type="EMBL" id="JAGFBU010000011">
    <property type="protein sequence ID" value="MBP4143213.1"/>
    <property type="molecule type" value="Genomic_DNA"/>
</dbReference>
<sequence>MEINEITLKQYRKDFAQTYFANSYKKLQLNIELDETEIHHLLKNAILFTNFGDINIQKLGYKIIVTYSNKYNDYKPLYDFAINKGYIPISKLVELKYSENNLNDHFFNLFFSVFQENFREKNYYISNGQKKLIEFSTQNNSNFVLVAPTSYGKSEIIVNKVFSNLDKKVCVIVPSKALLAQTKKRLLENSINNELQRIITHPEMYKGTETNFVAVLTQERLLRLLQQNINLKFDLALIDEAHNLFGDKETDGRSILLAQTIIILKKRNRNTILNFFSPFISNPENLKVKQSNYEITSQNTDEFIKTEKYFVCNLIDDNRILKIYEQFTDKFINTGISYNNIIQLLNSEKSRKNIVYLNRPKHIEEFAIEFANSNVINSIEIGEITTTISDFIHPSYNLIECIKKGIVYHHGGMPEIIRLYVENIFSKRDDLSFVITSSTLLEGVNIPAEKIFLLSTKKGIKNLSVSQFKNLIGRVNRFSEIFNSENGNLKLLEPNIYIVKSKYENKKANIEKFISTRAKTEIQINDEVNNLFLKEESSLNDNQKNELKKSLEYLENIEPNSTNLENVDYVQSLIAKLCYKNNISDFNIKTFEQVLIRNLENYLANQNPIITTTDELLEAIFLIFLNDIEIVDSNLKRLQNLPARRFYSMILGWRSSSASYKEMIGSFMRYWRNLTNDNLLIYIGEKWGEVKRNFTDFKPLYVDLRVKNNTQRINLAILKIKEEQDFIEFNLLKYIEILAELELIDLTFYEQIKYGSSDTKIITLLKNGFSIELAKCITQENYRSYISIKNQSDEIIISENIINEMEINGENKILIFEIRYHINQQ</sequence>
<feature type="domain" description="Helicase C-terminal" evidence="6">
    <location>
        <begin position="340"/>
        <end position="514"/>
    </location>
</feature>
<dbReference type="SMART" id="SM00490">
    <property type="entry name" value="HELICc"/>
    <property type="match status" value="1"/>
</dbReference>
<evidence type="ECO:0000259" key="5">
    <source>
        <dbReference type="PROSITE" id="PS51192"/>
    </source>
</evidence>
<evidence type="ECO:0000256" key="1">
    <source>
        <dbReference type="ARBA" id="ARBA00022741"/>
    </source>
</evidence>
<reference evidence="7 8" key="1">
    <citation type="submission" date="2021-03" db="EMBL/GenBank/DDBJ databases">
        <title>Flavobacterium Flabelliformis Sp. Nov. And Flavobacterium Geliluteum Sp. Nov., Two Novel Multidrug Resistant Psychrophilic Species Isolated From Antarctica.</title>
        <authorList>
            <person name="Kralova S."/>
            <person name="Busse H.J."/>
            <person name="Bezdicek M."/>
            <person name="Nykrynova M."/>
            <person name="Kroupova E."/>
            <person name="Krsek D."/>
            <person name="Sedlacek I."/>
        </authorList>
    </citation>
    <scope>NUCLEOTIDE SEQUENCE [LARGE SCALE GENOMIC DNA]</scope>
    <source>
        <strain evidence="7 8">P4023</strain>
    </source>
</reference>
<dbReference type="InterPro" id="IPR001650">
    <property type="entry name" value="Helicase_C-like"/>
</dbReference>
<dbReference type="GO" id="GO:0004386">
    <property type="term" value="F:helicase activity"/>
    <property type="evidence" value="ECO:0007669"/>
    <property type="project" value="UniProtKB-KW"/>
</dbReference>
<keyword evidence="8" id="KW-1185">Reference proteome</keyword>
<keyword evidence="2" id="KW-0378">Hydrolase</keyword>
<evidence type="ECO:0000256" key="4">
    <source>
        <dbReference type="ARBA" id="ARBA00022840"/>
    </source>
</evidence>
<keyword evidence="3 7" id="KW-0347">Helicase</keyword>
<dbReference type="InterPro" id="IPR027417">
    <property type="entry name" value="P-loop_NTPase"/>
</dbReference>
<evidence type="ECO:0000313" key="7">
    <source>
        <dbReference type="EMBL" id="MBP4143213.1"/>
    </source>
</evidence>
<evidence type="ECO:0000259" key="6">
    <source>
        <dbReference type="PROSITE" id="PS51194"/>
    </source>
</evidence>
<accession>A0ABS5CX89</accession>
<evidence type="ECO:0000256" key="3">
    <source>
        <dbReference type="ARBA" id="ARBA00022806"/>
    </source>
</evidence>
<dbReference type="PANTHER" id="PTHR12131:SF1">
    <property type="entry name" value="ATP-DEPENDENT RNA HELICASE SUPV3L1, MITOCHONDRIAL-RELATED"/>
    <property type="match status" value="1"/>
</dbReference>
<feature type="domain" description="Helicase ATP-binding" evidence="5">
    <location>
        <begin position="134"/>
        <end position="279"/>
    </location>
</feature>
<dbReference type="Gene3D" id="3.40.50.300">
    <property type="entry name" value="P-loop containing nucleotide triphosphate hydrolases"/>
    <property type="match status" value="2"/>
</dbReference>
<dbReference type="PROSITE" id="PS51192">
    <property type="entry name" value="HELICASE_ATP_BIND_1"/>
    <property type="match status" value="1"/>
</dbReference>
<comment type="caution">
    <text evidence="7">The sequence shown here is derived from an EMBL/GenBank/DDBJ whole genome shotgun (WGS) entry which is preliminary data.</text>
</comment>
<dbReference type="SMART" id="SM00487">
    <property type="entry name" value="DEXDc"/>
    <property type="match status" value="1"/>
</dbReference>
<evidence type="ECO:0000313" key="8">
    <source>
        <dbReference type="Proteomes" id="UP000674217"/>
    </source>
</evidence>
<evidence type="ECO:0000256" key="2">
    <source>
        <dbReference type="ARBA" id="ARBA00022801"/>
    </source>
</evidence>
<organism evidence="7 8">
    <name type="scientific">Flavobacterium flabelliforme</name>
    <dbReference type="NCBI Taxonomy" id="2816119"/>
    <lineage>
        <taxon>Bacteria</taxon>
        <taxon>Pseudomonadati</taxon>
        <taxon>Bacteroidota</taxon>
        <taxon>Flavobacteriia</taxon>
        <taxon>Flavobacteriales</taxon>
        <taxon>Flavobacteriaceae</taxon>
        <taxon>Flavobacterium</taxon>
    </lineage>
</organism>
<proteinExistence type="predicted"/>
<dbReference type="PANTHER" id="PTHR12131">
    <property type="entry name" value="ATP-DEPENDENT RNA AND DNA HELICASE"/>
    <property type="match status" value="1"/>
</dbReference>
<dbReference type="InterPro" id="IPR014001">
    <property type="entry name" value="Helicase_ATP-bd"/>
</dbReference>
<dbReference type="Pfam" id="PF04851">
    <property type="entry name" value="ResIII"/>
    <property type="match status" value="1"/>
</dbReference>
<dbReference type="SUPFAM" id="SSF52540">
    <property type="entry name" value="P-loop containing nucleoside triphosphate hydrolases"/>
    <property type="match status" value="1"/>
</dbReference>
<name>A0ABS5CX89_9FLAO</name>
<dbReference type="InterPro" id="IPR006935">
    <property type="entry name" value="Helicase/UvrB_N"/>
</dbReference>
<protein>
    <submittedName>
        <fullName evidence="7">DEAD/DEAH box helicase family protein</fullName>
    </submittedName>
</protein>
<dbReference type="PROSITE" id="PS51194">
    <property type="entry name" value="HELICASE_CTER"/>
    <property type="match status" value="1"/>
</dbReference>